<dbReference type="AlphaFoldDB" id="A0A975A2N5"/>
<proteinExistence type="predicted"/>
<feature type="chain" id="PRO_5037031392" description="DUF4412 domain-containing protein" evidence="1">
    <location>
        <begin position="21"/>
        <end position="292"/>
    </location>
</feature>
<reference evidence="2" key="1">
    <citation type="submission" date="2021-02" db="EMBL/GenBank/DDBJ databases">
        <title>Fulvivirga sp. S481 isolated from sea water.</title>
        <authorList>
            <person name="Bae S.S."/>
            <person name="Baek K."/>
        </authorList>
    </citation>
    <scope>NUCLEOTIDE SEQUENCE</scope>
    <source>
        <strain evidence="2">S481</strain>
    </source>
</reference>
<evidence type="ECO:0000256" key="1">
    <source>
        <dbReference type="SAM" id="SignalP"/>
    </source>
</evidence>
<sequence length="292" mass="33523">MRKLILPLCITILSMAQSFAQDVKTKKDVVYIDKEAVANYSGFASAFKGVELNFTTLDNKPLFSIKQNYRRQKHPALDNKIWTDLIVSSDSSKISFVMDRPIFNDRKIIEDLIERTSVAIFDGDFSTLASIDESEAIIADSIRAVEFKASVSNALKEGHRNREDEELKFKVKTVSPVISKKENSTESFQLVNRIDVYQGGEFIGWITKEKRLYLAAEKYRYSVYKNLYKEFTIGEETTNQVLAAQIELPAPTATIVTFQDFKEHKLRYEDEPKSDSSAEQHLIRWMVKEGYL</sequence>
<dbReference type="Proteomes" id="UP000662783">
    <property type="component" value="Chromosome"/>
</dbReference>
<evidence type="ECO:0008006" key="4">
    <source>
        <dbReference type="Google" id="ProtNLM"/>
    </source>
</evidence>
<dbReference type="KEGG" id="fuv:JR347_06500"/>
<dbReference type="EMBL" id="CP070608">
    <property type="protein sequence ID" value="QSE98727.1"/>
    <property type="molecule type" value="Genomic_DNA"/>
</dbReference>
<name>A0A975A2N5_9BACT</name>
<dbReference type="RefSeq" id="WP_205723241.1">
    <property type="nucleotide sequence ID" value="NZ_CP070608.1"/>
</dbReference>
<gene>
    <name evidence="2" type="ORF">JR347_06500</name>
</gene>
<organism evidence="2 3">
    <name type="scientific">Fulvivirga lutea</name>
    <dbReference type="NCBI Taxonomy" id="2810512"/>
    <lineage>
        <taxon>Bacteria</taxon>
        <taxon>Pseudomonadati</taxon>
        <taxon>Bacteroidota</taxon>
        <taxon>Cytophagia</taxon>
        <taxon>Cytophagales</taxon>
        <taxon>Fulvivirgaceae</taxon>
        <taxon>Fulvivirga</taxon>
    </lineage>
</organism>
<accession>A0A975A2N5</accession>
<evidence type="ECO:0000313" key="2">
    <source>
        <dbReference type="EMBL" id="QSE98727.1"/>
    </source>
</evidence>
<feature type="signal peptide" evidence="1">
    <location>
        <begin position="1"/>
        <end position="20"/>
    </location>
</feature>
<keyword evidence="1" id="KW-0732">Signal</keyword>
<keyword evidence="3" id="KW-1185">Reference proteome</keyword>
<protein>
    <recommendedName>
        <fullName evidence="4">DUF4412 domain-containing protein</fullName>
    </recommendedName>
</protein>
<evidence type="ECO:0000313" key="3">
    <source>
        <dbReference type="Proteomes" id="UP000662783"/>
    </source>
</evidence>